<feature type="domain" description="DUF5666" evidence="2">
    <location>
        <begin position="121"/>
        <end position="172"/>
    </location>
</feature>
<feature type="region of interest" description="Disordered" evidence="1">
    <location>
        <begin position="293"/>
        <end position="318"/>
    </location>
</feature>
<dbReference type="InterPro" id="IPR043724">
    <property type="entry name" value="DUF5666"/>
</dbReference>
<dbReference type="Proteomes" id="UP000277007">
    <property type="component" value="Unassembled WGS sequence"/>
</dbReference>
<dbReference type="RefSeq" id="WP_126612396.1">
    <property type="nucleotide sequence ID" value="NZ_JBHUCY010000010.1"/>
</dbReference>
<proteinExistence type="predicted"/>
<dbReference type="PROSITE" id="PS51257">
    <property type="entry name" value="PROKAR_LIPOPROTEIN"/>
    <property type="match status" value="1"/>
</dbReference>
<evidence type="ECO:0000313" key="4">
    <source>
        <dbReference type="Proteomes" id="UP000277007"/>
    </source>
</evidence>
<sequence length="492" mass="47564">MTRGKLPLASWALALLLLIAACTDGVFTPRHADRGIGGTGIGVADRGIGGTGIVGTVTAFGSIWVNGLRVDVPPDTPVRIEGQGARVQDVRIGQVLAVTAAATGPTGLSARRIEVRYAVAGPVERLVQGGAVVLGQRIDATDALDRDRLSVGAWVAVSGLRRLDGVIVAGRIDPWASSRGWVLRGRLEMAESGRLRVAGLMVGRSGAAAGEADALVKPLGRTLRVAGTRLGVASSVALDPVNPFGPAVSTLSVETYADALDALAAELPVDAASIAPFATGSRIVIDSLLDRRGSGDGGGSRAFGAPGLGGREATGGDPAARAAEFGRAAAIGDGFGAMRGPGGPGPGAGVSGLAAPDHPAGRAYDGRVDGNRAADAPDGASMPSPTGVFAPSAPSGGMGGAWGGGGFGRGDFGRGDLGRGGTSPGDTSGAGVSGPGSPGGPPGGLGPAGPNVGSLGPGGPPGGPGGPLGPAGPPGGSPTGGFGASGRGSDSH</sequence>
<feature type="compositionally biased region" description="Gly residues" evidence="1">
    <location>
        <begin position="396"/>
        <end position="410"/>
    </location>
</feature>
<protein>
    <recommendedName>
        <fullName evidence="2">DUF5666 domain-containing protein</fullName>
    </recommendedName>
</protein>
<feature type="region of interest" description="Disordered" evidence="1">
    <location>
        <begin position="336"/>
        <end position="492"/>
    </location>
</feature>
<gene>
    <name evidence="3" type="ORF">EJ903_04145</name>
</gene>
<evidence type="ECO:0000256" key="1">
    <source>
        <dbReference type="SAM" id="MobiDB-lite"/>
    </source>
</evidence>
<reference evidence="3 4" key="1">
    <citation type="submission" date="2018-12" db="EMBL/GenBank/DDBJ databases">
        <authorList>
            <person name="Yang Y."/>
        </authorList>
    </citation>
    <scope>NUCLEOTIDE SEQUENCE [LARGE SCALE GENOMIC DNA]</scope>
    <source>
        <strain evidence="3 4">L-25-5w-1</strain>
    </source>
</reference>
<feature type="compositionally biased region" description="Gly residues" evidence="1">
    <location>
        <begin position="336"/>
        <end position="350"/>
    </location>
</feature>
<name>A0A3S0K7J3_9PROT</name>
<feature type="compositionally biased region" description="Gly residues" evidence="1">
    <location>
        <begin position="431"/>
        <end position="447"/>
    </location>
</feature>
<comment type="caution">
    <text evidence="3">The sequence shown here is derived from an EMBL/GenBank/DDBJ whole genome shotgun (WGS) entry which is preliminary data.</text>
</comment>
<dbReference type="OrthoDB" id="7271690at2"/>
<feature type="compositionally biased region" description="Gly residues" evidence="1">
    <location>
        <begin position="295"/>
        <end position="313"/>
    </location>
</feature>
<accession>A0A3S0K7J3</accession>
<dbReference type="AlphaFoldDB" id="A0A3S0K7J3"/>
<dbReference type="Pfam" id="PF18914">
    <property type="entry name" value="DUF5666"/>
    <property type="match status" value="1"/>
</dbReference>
<keyword evidence="4" id="KW-1185">Reference proteome</keyword>
<evidence type="ECO:0000259" key="2">
    <source>
        <dbReference type="Pfam" id="PF18914"/>
    </source>
</evidence>
<organism evidence="3 4">
    <name type="scientific">Azospirillum griseum</name>
    <dbReference type="NCBI Taxonomy" id="2496639"/>
    <lineage>
        <taxon>Bacteria</taxon>
        <taxon>Pseudomonadati</taxon>
        <taxon>Pseudomonadota</taxon>
        <taxon>Alphaproteobacteria</taxon>
        <taxon>Rhodospirillales</taxon>
        <taxon>Azospirillaceae</taxon>
        <taxon>Azospirillum</taxon>
    </lineage>
</organism>
<feature type="compositionally biased region" description="Gly residues" evidence="1">
    <location>
        <begin position="477"/>
        <end position="486"/>
    </location>
</feature>
<evidence type="ECO:0000313" key="3">
    <source>
        <dbReference type="EMBL" id="RTR23722.1"/>
    </source>
</evidence>
<dbReference type="EMBL" id="RXMA01000002">
    <property type="protein sequence ID" value="RTR23722.1"/>
    <property type="molecule type" value="Genomic_DNA"/>
</dbReference>